<evidence type="ECO:0000259" key="1">
    <source>
        <dbReference type="Pfam" id="PF01370"/>
    </source>
</evidence>
<dbReference type="SUPFAM" id="SSF51735">
    <property type="entry name" value="NAD(P)-binding Rossmann-fold domains"/>
    <property type="match status" value="1"/>
</dbReference>
<dbReference type="Pfam" id="PF01370">
    <property type="entry name" value="Epimerase"/>
    <property type="match status" value="1"/>
</dbReference>
<evidence type="ECO:0000313" key="3">
    <source>
        <dbReference type="Proteomes" id="UP001596105"/>
    </source>
</evidence>
<name>A0ABW0LP79_9BACL</name>
<feature type="domain" description="NAD-dependent epimerase/dehydratase" evidence="1">
    <location>
        <begin position="3"/>
        <end position="214"/>
    </location>
</feature>
<dbReference type="EMBL" id="JBHSMH010000005">
    <property type="protein sequence ID" value="MFC5467539.1"/>
    <property type="molecule type" value="Genomic_DNA"/>
</dbReference>
<dbReference type="Gene3D" id="3.40.50.720">
    <property type="entry name" value="NAD(P)-binding Rossmann-like Domain"/>
    <property type="match status" value="1"/>
</dbReference>
<comment type="caution">
    <text evidence="2">The sequence shown here is derived from an EMBL/GenBank/DDBJ whole genome shotgun (WGS) entry which is preliminary data.</text>
</comment>
<dbReference type="InterPro" id="IPR036291">
    <property type="entry name" value="NAD(P)-bd_dom_sf"/>
</dbReference>
<accession>A0ABW0LP79</accession>
<gene>
    <name evidence="2" type="ORF">ACFPPD_02345</name>
</gene>
<dbReference type="InterPro" id="IPR001509">
    <property type="entry name" value="Epimerase_deHydtase"/>
</dbReference>
<dbReference type="RefSeq" id="WP_209742733.1">
    <property type="nucleotide sequence ID" value="NZ_JBHSMH010000005.1"/>
</dbReference>
<dbReference type="Proteomes" id="UP001596105">
    <property type="component" value="Unassembled WGS sequence"/>
</dbReference>
<dbReference type="PANTHER" id="PTHR48079">
    <property type="entry name" value="PROTEIN YEEZ"/>
    <property type="match status" value="1"/>
</dbReference>
<keyword evidence="3" id="KW-1185">Reference proteome</keyword>
<dbReference type="InterPro" id="IPR051783">
    <property type="entry name" value="NAD(P)-dependent_oxidoreduct"/>
</dbReference>
<organism evidence="2 3">
    <name type="scientific">Cohnella suwonensis</name>
    <dbReference type="NCBI Taxonomy" id="696072"/>
    <lineage>
        <taxon>Bacteria</taxon>
        <taxon>Bacillati</taxon>
        <taxon>Bacillota</taxon>
        <taxon>Bacilli</taxon>
        <taxon>Bacillales</taxon>
        <taxon>Paenibacillaceae</taxon>
        <taxon>Cohnella</taxon>
    </lineage>
</organism>
<evidence type="ECO:0000313" key="2">
    <source>
        <dbReference type="EMBL" id="MFC5467539.1"/>
    </source>
</evidence>
<dbReference type="PANTHER" id="PTHR48079:SF6">
    <property type="entry name" value="NAD(P)-BINDING DOMAIN-CONTAINING PROTEIN-RELATED"/>
    <property type="match status" value="1"/>
</dbReference>
<sequence>MKVLILGGTVFLGYHVARSALEAGHEVTVFSRGLSKPAGPLPGAERLTGDRDGNLDALGERKWDFVIDTSGYVPRVVRQSVERLTDAVGLYVFVSSISVYDGFREPRKDETHATGTLDDPLTEDVAKAYGPLKASCEEVVREGFPGRALIVRPGLIVGPNDPTDRFTYWPVRLREGGETIAPGLPDAPVQFIDVRDLAEWIVRMAESRRTGTYNATGPAIRTTMKDFLERTNQASGGGAGFEWVDNEFLLANGAGPWMELPLWIPGTGETADARYMLDVDIDRALAEGLTFRPLEETIEATLEWDDARTDGKVRKAGMNAEKEKKILDLWQTKRSNGNQ</sequence>
<proteinExistence type="predicted"/>
<reference evidence="3" key="1">
    <citation type="journal article" date="2019" name="Int. J. Syst. Evol. Microbiol.">
        <title>The Global Catalogue of Microorganisms (GCM) 10K type strain sequencing project: providing services to taxonomists for standard genome sequencing and annotation.</title>
        <authorList>
            <consortium name="The Broad Institute Genomics Platform"/>
            <consortium name="The Broad Institute Genome Sequencing Center for Infectious Disease"/>
            <person name="Wu L."/>
            <person name="Ma J."/>
        </authorList>
    </citation>
    <scope>NUCLEOTIDE SEQUENCE [LARGE SCALE GENOMIC DNA]</scope>
    <source>
        <strain evidence="3">CCUG 57113</strain>
    </source>
</reference>
<protein>
    <submittedName>
        <fullName evidence="2">NAD-dependent epimerase/dehydratase family protein</fullName>
    </submittedName>
</protein>